<protein>
    <submittedName>
        <fullName evidence="2">Uncharacterized protein</fullName>
    </submittedName>
</protein>
<accession>A0ABQ7E8E6</accession>
<evidence type="ECO:0000256" key="1">
    <source>
        <dbReference type="SAM" id="MobiDB-lite"/>
    </source>
</evidence>
<evidence type="ECO:0000313" key="2">
    <source>
        <dbReference type="EMBL" id="KAF3593327.1"/>
    </source>
</evidence>
<sequence>MNPLLRMMEDQIFDTHRNFIRELTSILLTIAIFRSKGSESNLLLGLVSSSSLLKRPEIEAKVCREFPETENPSRRALSLSLSCTDSLSSLSPPRRRSLSLSSPAPCGGGGDRISTFSYPCFQIKIYAKVECLEPNLLS</sequence>
<proteinExistence type="predicted"/>
<comment type="caution">
    <text evidence="2">The sequence shown here is derived from an EMBL/GenBank/DDBJ whole genome shotgun (WGS) entry which is preliminary data.</text>
</comment>
<name>A0ABQ7E8E6_BRACR</name>
<evidence type="ECO:0000313" key="3">
    <source>
        <dbReference type="Proteomes" id="UP000266723"/>
    </source>
</evidence>
<feature type="compositionally biased region" description="Low complexity" evidence="1">
    <location>
        <begin position="86"/>
        <end position="103"/>
    </location>
</feature>
<feature type="region of interest" description="Disordered" evidence="1">
    <location>
        <begin position="86"/>
        <end position="108"/>
    </location>
</feature>
<keyword evidence="3" id="KW-1185">Reference proteome</keyword>
<dbReference type="Proteomes" id="UP000266723">
    <property type="component" value="Unassembled WGS sequence"/>
</dbReference>
<dbReference type="EMBL" id="QGKV02000299">
    <property type="protein sequence ID" value="KAF3593327.1"/>
    <property type="molecule type" value="Genomic_DNA"/>
</dbReference>
<reference evidence="2 3" key="1">
    <citation type="journal article" date="2020" name="BMC Genomics">
        <title>Intraspecific diversification of the crop wild relative Brassica cretica Lam. using demographic model selection.</title>
        <authorList>
            <person name="Kioukis A."/>
            <person name="Michalopoulou V.A."/>
            <person name="Briers L."/>
            <person name="Pirintsos S."/>
            <person name="Studholme D.J."/>
            <person name="Pavlidis P."/>
            <person name="Sarris P.F."/>
        </authorList>
    </citation>
    <scope>NUCLEOTIDE SEQUENCE [LARGE SCALE GENOMIC DNA]</scope>
    <source>
        <strain evidence="3">cv. PFS-1207/04</strain>
    </source>
</reference>
<organism evidence="2 3">
    <name type="scientific">Brassica cretica</name>
    <name type="common">Mustard</name>
    <dbReference type="NCBI Taxonomy" id="69181"/>
    <lineage>
        <taxon>Eukaryota</taxon>
        <taxon>Viridiplantae</taxon>
        <taxon>Streptophyta</taxon>
        <taxon>Embryophyta</taxon>
        <taxon>Tracheophyta</taxon>
        <taxon>Spermatophyta</taxon>
        <taxon>Magnoliopsida</taxon>
        <taxon>eudicotyledons</taxon>
        <taxon>Gunneridae</taxon>
        <taxon>Pentapetalae</taxon>
        <taxon>rosids</taxon>
        <taxon>malvids</taxon>
        <taxon>Brassicales</taxon>
        <taxon>Brassicaceae</taxon>
        <taxon>Brassiceae</taxon>
        <taxon>Brassica</taxon>
    </lineage>
</organism>
<gene>
    <name evidence="2" type="ORF">DY000_02022454</name>
</gene>